<feature type="compositionally biased region" description="Basic and acidic residues" evidence="9">
    <location>
        <begin position="25"/>
        <end position="49"/>
    </location>
</feature>
<dbReference type="SMART" id="SM00847">
    <property type="entry name" value="HA2"/>
    <property type="match status" value="1"/>
</dbReference>
<dbReference type="PROSITE" id="PS51192">
    <property type="entry name" value="HELICASE_ATP_BIND_1"/>
    <property type="match status" value="1"/>
</dbReference>
<evidence type="ECO:0000256" key="2">
    <source>
        <dbReference type="ARBA" id="ARBA00022664"/>
    </source>
</evidence>
<evidence type="ECO:0000256" key="5">
    <source>
        <dbReference type="ARBA" id="ARBA00022806"/>
    </source>
</evidence>
<protein>
    <recommendedName>
        <fullName evidence="1">RNA helicase</fullName>
        <ecNumber evidence="1">3.6.4.13</ecNumber>
    </recommendedName>
</protein>
<dbReference type="SMART" id="SM00490">
    <property type="entry name" value="HELICc"/>
    <property type="match status" value="1"/>
</dbReference>
<dbReference type="SMART" id="SM00382">
    <property type="entry name" value="AAA"/>
    <property type="match status" value="1"/>
</dbReference>
<comment type="caution">
    <text evidence="12">The sequence shown here is derived from an EMBL/GenBank/DDBJ whole genome shotgun (WGS) entry which is preliminary data.</text>
</comment>
<evidence type="ECO:0000256" key="7">
    <source>
        <dbReference type="ARBA" id="ARBA00023187"/>
    </source>
</evidence>
<dbReference type="PROSITE" id="PS00690">
    <property type="entry name" value="DEAH_ATP_HELICASE"/>
    <property type="match status" value="1"/>
</dbReference>
<keyword evidence="5 12" id="KW-0347">Helicase</keyword>
<dbReference type="PROSITE" id="PS51194">
    <property type="entry name" value="HELICASE_CTER"/>
    <property type="match status" value="1"/>
</dbReference>
<gene>
    <name evidence="12" type="ORF">M0813_18701</name>
</gene>
<organism evidence="12 13">
    <name type="scientific">Anaeramoeba flamelloides</name>
    <dbReference type="NCBI Taxonomy" id="1746091"/>
    <lineage>
        <taxon>Eukaryota</taxon>
        <taxon>Metamonada</taxon>
        <taxon>Anaeramoebidae</taxon>
        <taxon>Anaeramoeba</taxon>
    </lineage>
</organism>
<dbReference type="InterPro" id="IPR003593">
    <property type="entry name" value="AAA+_ATPase"/>
</dbReference>
<sequence>MESNKPKKKKKRTNSKTKKQTKPTPKTETKQEKSEWGKTKTEQQEKLEPINFQNKDKIHPLTKQKFSKNYFEILETREQLPITAQKENFVKLLEENQVIILTGETGSGKTTQIPQYILEAGYSYGGKYRICCTQPRRVAALSVATRVSEEMDVELGSEVGYTIRFEDKSSPETLVKYLTDGMLLREAMIDNNLSQYSVIIIDEAHERTISTDILFGLLKQLLTTTRKDDLKVIVMSATIEHKLFQEYFNNAPHLDVTGRVYPVDIFYLEEGENDYVSGVIKTSVEIHLSEPKGDVLIFLTGQEEIEDCCERLYWRLCDSKSSEIGEFEIIPLYAALPYYEQKKAFMPTPDDKITTLQNGEKKTLYGRKFIIATNIAETSLTIQGIVYVIDPGFSKQKVFDPKKRVESLLVSPISRASANQRKGRAGRTQSGKCFRLYTKKTFEQLERQTIPELLRSNLGPVLLNMKKMGIINLLMFDYLSPPSIDLLVRALETNHYLGGLDEDGELTELGHQISSFPLDPQLAKMLIKSQQYDCCDEILTIVAMLSTPNCFIRPRKRRKQADQARARFIDCNSDHLTLLNVYNEYFTIQKNQKNQWCKQNFINNRTMYQAVNIRKQLFNILRRLDLYRKSYNDYSKNQSLIELKIKKCLVEGFFMQTAYKLKRKKYLIVRDKQQVLVYPGSSIQFFRDWILFHEFVLTERNYIRTCTSIEGQWLVDIAPHYYETSKFSNGRVKSALESLHRQRKSAMEKFKKKKMKKGENATGKETEKETEMGKGKGKEKKKKKKKKSKKEKKKENVKENVKENGKEKEKEKENTKEVKKNKKKKNKKENKNKEKKKSGKKNKKKKKRKKTSGEIKNLLSNENKIINNDEDNSRKRKKKTKKKKKEKKKTKEK</sequence>
<evidence type="ECO:0000256" key="1">
    <source>
        <dbReference type="ARBA" id="ARBA00012552"/>
    </source>
</evidence>
<dbReference type="PANTHER" id="PTHR18934:SF109">
    <property type="entry name" value="ATP-DEPENDENT RNA HELICASE DHX15 HOMOLOG"/>
    <property type="match status" value="1"/>
</dbReference>
<dbReference type="InterPro" id="IPR007502">
    <property type="entry name" value="Helicase-assoc_dom"/>
</dbReference>
<feature type="compositionally biased region" description="Basic and acidic residues" evidence="9">
    <location>
        <begin position="757"/>
        <end position="776"/>
    </location>
</feature>
<comment type="catalytic activity">
    <reaction evidence="8">
        <text>ATP + H2O = ADP + phosphate + H(+)</text>
        <dbReference type="Rhea" id="RHEA:13065"/>
        <dbReference type="ChEBI" id="CHEBI:15377"/>
        <dbReference type="ChEBI" id="CHEBI:15378"/>
        <dbReference type="ChEBI" id="CHEBI:30616"/>
        <dbReference type="ChEBI" id="CHEBI:43474"/>
        <dbReference type="ChEBI" id="CHEBI:456216"/>
        <dbReference type="EC" id="3.6.4.13"/>
    </reaction>
</comment>
<evidence type="ECO:0000256" key="3">
    <source>
        <dbReference type="ARBA" id="ARBA00022741"/>
    </source>
</evidence>
<keyword evidence="4" id="KW-0378">Hydrolase</keyword>
<feature type="region of interest" description="Disordered" evidence="9">
    <location>
        <begin position="1"/>
        <end position="49"/>
    </location>
</feature>
<dbReference type="Proteomes" id="UP001150062">
    <property type="component" value="Unassembled WGS sequence"/>
</dbReference>
<evidence type="ECO:0000256" key="9">
    <source>
        <dbReference type="SAM" id="MobiDB-lite"/>
    </source>
</evidence>
<dbReference type="InterPro" id="IPR002464">
    <property type="entry name" value="DNA/RNA_helicase_DEAH_CS"/>
</dbReference>
<feature type="region of interest" description="Disordered" evidence="9">
    <location>
        <begin position="735"/>
        <end position="893"/>
    </location>
</feature>
<name>A0ABQ8YRC2_9EUKA</name>
<evidence type="ECO:0000256" key="6">
    <source>
        <dbReference type="ARBA" id="ARBA00022840"/>
    </source>
</evidence>
<evidence type="ECO:0000256" key="8">
    <source>
        <dbReference type="ARBA" id="ARBA00047984"/>
    </source>
</evidence>
<evidence type="ECO:0000313" key="13">
    <source>
        <dbReference type="Proteomes" id="UP001150062"/>
    </source>
</evidence>
<feature type="compositionally biased region" description="Basic residues" evidence="9">
    <location>
        <begin position="1"/>
        <end position="21"/>
    </location>
</feature>
<keyword evidence="13" id="KW-1185">Reference proteome</keyword>
<dbReference type="GO" id="GO:0004386">
    <property type="term" value="F:helicase activity"/>
    <property type="evidence" value="ECO:0007669"/>
    <property type="project" value="UniProtKB-KW"/>
</dbReference>
<dbReference type="Pfam" id="PF00271">
    <property type="entry name" value="Helicase_C"/>
    <property type="match status" value="1"/>
</dbReference>
<dbReference type="Pfam" id="PF04408">
    <property type="entry name" value="WHD_HA2"/>
    <property type="match status" value="1"/>
</dbReference>
<dbReference type="Pfam" id="PF07717">
    <property type="entry name" value="OB_NTP_bind"/>
    <property type="match status" value="1"/>
</dbReference>
<dbReference type="InterPro" id="IPR011545">
    <property type="entry name" value="DEAD/DEAH_box_helicase_dom"/>
</dbReference>
<keyword evidence="2" id="KW-0507">mRNA processing</keyword>
<keyword evidence="3" id="KW-0547">Nucleotide-binding</keyword>
<reference evidence="12" key="1">
    <citation type="submission" date="2022-08" db="EMBL/GenBank/DDBJ databases">
        <title>Novel sulfate-reducing endosymbionts in the free-living metamonad Anaeramoeba.</title>
        <authorList>
            <person name="Jerlstrom-Hultqvist J."/>
            <person name="Cepicka I."/>
            <person name="Gallot-Lavallee L."/>
            <person name="Salas-Leiva D."/>
            <person name="Curtis B.A."/>
            <person name="Zahonova K."/>
            <person name="Pipaliya S."/>
            <person name="Dacks J."/>
            <person name="Roger A.J."/>
        </authorList>
    </citation>
    <scope>NUCLEOTIDE SEQUENCE</scope>
    <source>
        <strain evidence="12">Schooner1</strain>
    </source>
</reference>
<dbReference type="EMBL" id="JAOAOG010000127">
    <property type="protein sequence ID" value="KAJ6247174.1"/>
    <property type="molecule type" value="Genomic_DNA"/>
</dbReference>
<dbReference type="InterPro" id="IPR014001">
    <property type="entry name" value="Helicase_ATP-bd"/>
</dbReference>
<dbReference type="PANTHER" id="PTHR18934">
    <property type="entry name" value="ATP-DEPENDENT RNA HELICASE"/>
    <property type="match status" value="1"/>
</dbReference>
<dbReference type="Pfam" id="PF00270">
    <property type="entry name" value="DEAD"/>
    <property type="match status" value="1"/>
</dbReference>
<evidence type="ECO:0000256" key="4">
    <source>
        <dbReference type="ARBA" id="ARBA00022801"/>
    </source>
</evidence>
<dbReference type="Gene3D" id="3.40.50.300">
    <property type="entry name" value="P-loop containing nucleotide triphosphate hydrolases"/>
    <property type="match status" value="2"/>
</dbReference>
<dbReference type="CDD" id="cd18791">
    <property type="entry name" value="SF2_C_RHA"/>
    <property type="match status" value="1"/>
</dbReference>
<dbReference type="EC" id="3.6.4.13" evidence="1"/>
<feature type="compositionally biased region" description="Basic residues" evidence="9">
    <location>
        <begin position="874"/>
        <end position="893"/>
    </location>
</feature>
<dbReference type="Gene3D" id="1.20.120.1080">
    <property type="match status" value="1"/>
</dbReference>
<feature type="compositionally biased region" description="Basic residues" evidence="9">
    <location>
        <begin position="819"/>
        <end position="850"/>
    </location>
</feature>
<evidence type="ECO:0000313" key="12">
    <source>
        <dbReference type="EMBL" id="KAJ6247174.1"/>
    </source>
</evidence>
<dbReference type="InterPro" id="IPR027417">
    <property type="entry name" value="P-loop_NTPase"/>
</dbReference>
<dbReference type="InterPro" id="IPR011709">
    <property type="entry name" value="DEAD-box_helicase_OB_fold"/>
</dbReference>
<keyword evidence="6" id="KW-0067">ATP-binding</keyword>
<keyword evidence="7" id="KW-0508">mRNA splicing</keyword>
<dbReference type="InterPro" id="IPR001650">
    <property type="entry name" value="Helicase_C-like"/>
</dbReference>
<dbReference type="SMART" id="SM00487">
    <property type="entry name" value="DEXDc"/>
    <property type="match status" value="1"/>
</dbReference>
<evidence type="ECO:0000259" key="10">
    <source>
        <dbReference type="PROSITE" id="PS51192"/>
    </source>
</evidence>
<dbReference type="Pfam" id="PF21010">
    <property type="entry name" value="HA2_C"/>
    <property type="match status" value="1"/>
</dbReference>
<dbReference type="SUPFAM" id="SSF52540">
    <property type="entry name" value="P-loop containing nucleoside triphosphate hydrolases"/>
    <property type="match status" value="1"/>
</dbReference>
<feature type="compositionally biased region" description="Basic and acidic residues" evidence="9">
    <location>
        <begin position="793"/>
        <end position="818"/>
    </location>
</feature>
<dbReference type="InterPro" id="IPR048333">
    <property type="entry name" value="HA2_WH"/>
</dbReference>
<feature type="domain" description="Helicase C-terminal" evidence="11">
    <location>
        <begin position="283"/>
        <end position="469"/>
    </location>
</feature>
<feature type="domain" description="Helicase ATP-binding" evidence="10">
    <location>
        <begin position="90"/>
        <end position="257"/>
    </location>
</feature>
<feature type="compositionally biased region" description="Basic residues" evidence="9">
    <location>
        <begin position="777"/>
        <end position="792"/>
    </location>
</feature>
<proteinExistence type="predicted"/>
<evidence type="ECO:0000259" key="11">
    <source>
        <dbReference type="PROSITE" id="PS51194"/>
    </source>
</evidence>
<accession>A0ABQ8YRC2</accession>